<dbReference type="InterPro" id="IPR034182">
    <property type="entry name" value="Kexin/furin"/>
</dbReference>
<evidence type="ECO:0000256" key="5">
    <source>
        <dbReference type="ARBA" id="ARBA00022685"/>
    </source>
</evidence>
<dbReference type="Pfam" id="PF01483">
    <property type="entry name" value="P_proprotein"/>
    <property type="match status" value="1"/>
</dbReference>
<dbReference type="PRINTS" id="PR00723">
    <property type="entry name" value="SUBTILISIN"/>
</dbReference>
<organism evidence="18 19">
    <name type="scientific">Syphacia muris</name>
    <dbReference type="NCBI Taxonomy" id="451379"/>
    <lineage>
        <taxon>Eukaryota</taxon>
        <taxon>Metazoa</taxon>
        <taxon>Ecdysozoa</taxon>
        <taxon>Nematoda</taxon>
        <taxon>Chromadorea</taxon>
        <taxon>Rhabditida</taxon>
        <taxon>Spirurina</taxon>
        <taxon>Oxyuridomorpha</taxon>
        <taxon>Oxyuroidea</taxon>
        <taxon>Oxyuridae</taxon>
        <taxon>Syphacia</taxon>
    </lineage>
</organism>
<keyword evidence="11" id="KW-0865">Zymogen</keyword>
<keyword evidence="12" id="KW-1015">Disulfide bond</keyword>
<dbReference type="PANTHER" id="PTHR42884:SF3">
    <property type="entry name" value="FURIN-LIKE PROTEASE 1, ISOFORMS 1_1-X_2"/>
    <property type="match status" value="1"/>
</dbReference>
<dbReference type="InterPro" id="IPR038466">
    <property type="entry name" value="S8_pro-domain_sf"/>
</dbReference>
<evidence type="ECO:0000256" key="14">
    <source>
        <dbReference type="PIRSR" id="PIRSR615500-1"/>
    </source>
</evidence>
<dbReference type="STRING" id="451379.A0A0N5AIG8"/>
<evidence type="ECO:0000256" key="13">
    <source>
        <dbReference type="ARBA" id="ARBA00023180"/>
    </source>
</evidence>
<dbReference type="Proteomes" id="UP000046393">
    <property type="component" value="Unplaced"/>
</dbReference>
<dbReference type="GO" id="GO:0016486">
    <property type="term" value="P:peptide hormone processing"/>
    <property type="evidence" value="ECO:0007669"/>
    <property type="project" value="TreeGrafter"/>
</dbReference>
<dbReference type="InterPro" id="IPR000209">
    <property type="entry name" value="Peptidase_S8/S53_dom"/>
</dbReference>
<feature type="domain" description="P/Homo B" evidence="17">
    <location>
        <begin position="722"/>
        <end position="856"/>
    </location>
</feature>
<dbReference type="Gene3D" id="2.60.120.260">
    <property type="entry name" value="Galactose-binding domain-like"/>
    <property type="match status" value="1"/>
</dbReference>
<feature type="region of interest" description="Disordered" evidence="16">
    <location>
        <begin position="326"/>
        <end position="359"/>
    </location>
</feature>
<keyword evidence="9" id="KW-0106">Calcium</keyword>
<dbReference type="SUPFAM" id="SSF54897">
    <property type="entry name" value="Protease propeptides/inhibitors"/>
    <property type="match status" value="1"/>
</dbReference>
<dbReference type="PROSITE" id="PS00137">
    <property type="entry name" value="SUBTILASE_HIS"/>
    <property type="match status" value="1"/>
</dbReference>
<proteinExistence type="inferred from homology"/>
<dbReference type="InterPro" id="IPR036852">
    <property type="entry name" value="Peptidase_S8/S53_dom_sf"/>
</dbReference>
<evidence type="ECO:0000256" key="9">
    <source>
        <dbReference type="ARBA" id="ARBA00022837"/>
    </source>
</evidence>
<keyword evidence="4 15" id="KW-0645">Protease</keyword>
<dbReference type="AlphaFoldDB" id="A0A0N5AIG8"/>
<evidence type="ECO:0000256" key="12">
    <source>
        <dbReference type="ARBA" id="ARBA00023157"/>
    </source>
</evidence>
<dbReference type="SUPFAM" id="SSF49785">
    <property type="entry name" value="Galactose-binding domain-like"/>
    <property type="match status" value="1"/>
</dbReference>
<dbReference type="PROSITE" id="PS51892">
    <property type="entry name" value="SUBTILASE"/>
    <property type="match status" value="1"/>
</dbReference>
<feature type="active site" description="Charge relay system" evidence="14 15">
    <location>
        <position position="414"/>
    </location>
</feature>
<reference evidence="19" key="1">
    <citation type="submission" date="2016-04" db="UniProtKB">
        <authorList>
            <consortium name="WormBaseParasite"/>
        </authorList>
    </citation>
    <scope>IDENTIFICATION</scope>
</reference>
<evidence type="ECO:0000313" key="19">
    <source>
        <dbReference type="WBParaSite" id="SMUV_0000421401-mRNA-1"/>
    </source>
</evidence>
<dbReference type="GO" id="GO:0008038">
    <property type="term" value="P:neuron recognition"/>
    <property type="evidence" value="ECO:0007669"/>
    <property type="project" value="UniProtKB-ARBA"/>
</dbReference>
<dbReference type="PROSITE" id="PS00136">
    <property type="entry name" value="SUBTILASE_ASP"/>
    <property type="match status" value="1"/>
</dbReference>
<feature type="active site" description="Charge relay system" evidence="14 15">
    <location>
        <position position="647"/>
    </location>
</feature>
<dbReference type="GO" id="GO:0005802">
    <property type="term" value="C:trans-Golgi network"/>
    <property type="evidence" value="ECO:0007669"/>
    <property type="project" value="TreeGrafter"/>
</dbReference>
<dbReference type="FunFam" id="3.30.70.850:FF:000001">
    <property type="entry name" value="Proprotein convertase subtilisin/kexin type 5"/>
    <property type="match status" value="1"/>
</dbReference>
<dbReference type="InterPro" id="IPR002884">
    <property type="entry name" value="P_dom"/>
</dbReference>
<keyword evidence="6" id="KW-0732">Signal</keyword>
<evidence type="ECO:0000259" key="17">
    <source>
        <dbReference type="PROSITE" id="PS51829"/>
    </source>
</evidence>
<dbReference type="InterPro" id="IPR008979">
    <property type="entry name" value="Galactose-bd-like_sf"/>
</dbReference>
<name>A0A0N5AIG8_9BILA</name>
<dbReference type="FunFam" id="2.60.120.260:FF:000006">
    <property type="entry name" value="Proprotein convertase subtilisin/kexin type 5"/>
    <property type="match status" value="1"/>
</dbReference>
<dbReference type="GO" id="GO:0000139">
    <property type="term" value="C:Golgi membrane"/>
    <property type="evidence" value="ECO:0007669"/>
    <property type="project" value="TreeGrafter"/>
</dbReference>
<dbReference type="WBParaSite" id="SMUV_0000421401-mRNA-1">
    <property type="protein sequence ID" value="SMUV_0000421401-mRNA-1"/>
    <property type="gene ID" value="SMUV_0000421401"/>
</dbReference>
<keyword evidence="8 15" id="KW-0720">Serine protease</keyword>
<dbReference type="SUPFAM" id="SSF52743">
    <property type="entry name" value="Subtilisin-like"/>
    <property type="match status" value="1"/>
</dbReference>
<keyword evidence="10" id="KW-0472">Membrane</keyword>
<feature type="compositionally biased region" description="Basic residues" evidence="16">
    <location>
        <begin position="339"/>
        <end position="351"/>
    </location>
</feature>
<dbReference type="PANTHER" id="PTHR42884">
    <property type="entry name" value="PROPROTEIN CONVERTASE SUBTILISIN/KEXIN-RELATED"/>
    <property type="match status" value="1"/>
</dbReference>
<dbReference type="FunFam" id="3.40.50.200:FF:000001">
    <property type="entry name" value="Furin 2, isoform B"/>
    <property type="match status" value="1"/>
</dbReference>
<dbReference type="Gene3D" id="3.40.50.200">
    <property type="entry name" value="Peptidase S8/S53 domain"/>
    <property type="match status" value="1"/>
</dbReference>
<dbReference type="InterPro" id="IPR023827">
    <property type="entry name" value="Peptidase_S8_Asp-AS"/>
</dbReference>
<dbReference type="InterPro" id="IPR015500">
    <property type="entry name" value="Peptidase_S8_subtilisin-rel"/>
</dbReference>
<dbReference type="GO" id="GO:0008104">
    <property type="term" value="P:intracellular protein localization"/>
    <property type="evidence" value="ECO:0007669"/>
    <property type="project" value="UniProtKB-ARBA"/>
</dbReference>
<evidence type="ECO:0000256" key="4">
    <source>
        <dbReference type="ARBA" id="ARBA00022670"/>
    </source>
</evidence>
<keyword evidence="7 15" id="KW-0378">Hydrolase</keyword>
<evidence type="ECO:0000256" key="2">
    <source>
        <dbReference type="ARBA" id="ARBA00004370"/>
    </source>
</evidence>
<dbReference type="InterPro" id="IPR022398">
    <property type="entry name" value="Peptidase_S8_His-AS"/>
</dbReference>
<keyword evidence="5" id="KW-0165">Cleavage on pair of basic residues</keyword>
<keyword evidence="13" id="KW-0325">Glycoprotein</keyword>
<dbReference type="Pfam" id="PF16470">
    <property type="entry name" value="S8_pro-domain"/>
    <property type="match status" value="1"/>
</dbReference>
<dbReference type="Pfam" id="PF00082">
    <property type="entry name" value="Peptidase_S8"/>
    <property type="match status" value="1"/>
</dbReference>
<protein>
    <submittedName>
        <fullName evidence="19">P/Homo B domain-containing protein</fullName>
    </submittedName>
</protein>
<evidence type="ECO:0000256" key="6">
    <source>
        <dbReference type="ARBA" id="ARBA00022729"/>
    </source>
</evidence>
<evidence type="ECO:0000256" key="1">
    <source>
        <dbReference type="ARBA" id="ARBA00001913"/>
    </source>
</evidence>
<dbReference type="InterPro" id="IPR032815">
    <property type="entry name" value="S8_pro-domain"/>
</dbReference>
<dbReference type="PROSITE" id="PS51829">
    <property type="entry name" value="P_HOMO_B"/>
    <property type="match status" value="1"/>
</dbReference>
<dbReference type="PROSITE" id="PS00138">
    <property type="entry name" value="SUBTILASE_SER"/>
    <property type="match status" value="1"/>
</dbReference>
<dbReference type="InterPro" id="IPR023828">
    <property type="entry name" value="Peptidase_S8_Ser-AS"/>
</dbReference>
<sequence>MRSKTVKSTCVDCQNSASQMNDTSGCTASTEIASSSASVAATSRNFCHKHTVVARAAANCNSFFRRYQYSDDISCHKTLQWLKNNIAFSNDLYRFQLWSNIESFKVFHRKFRQFFRTKHYLNASCFKCHHTNILPDLQQQKQKQQKNHSQNPELKARTTIKSVHIFHHLLQYSLFLLTVQLLCPLVSVLAQSSTNVTSSSAVPNTYLSDRSRRSLSQHEQLRLRHKYYTNKYAIRIEGGSAAEADRIALKYGFTNLGPVFPNDEYFLFESKQVRRRSSRRTRSVQTNSVAREPHVQWIEQQVAKLRVKRGFQPIKRDPLSYYHRLKGNEITGDSSGRRTGSHKGKMGHNNRQRNNGNNHNDVVADSMAYTVNDPLWDDMWYLNRAEYDHGMDHNVKEAWELGYTGKGVVVTILDDGLEKTHPDIAPNYDVLASCDVNDSDDDPTPRYELTDENRHGTRCAGEVAAIFNNSLCIVGIAYNARIGVLLYQYEKLLIFINSRVLGIRMLDGDVTDVVEAKSLGHNSHYIDIYSASWGPDDDGRTVDGPARLTRKAFEKGIKEGRRGLGSIFVWASGNGGKDADSCNCDGYTNSIYTLSISSATERGNIPWYSEACSSTLATTYSSGASGEKMIVTTDLHHSCTNAHTGTSASAPLAAGIVALTLQANPNLTWRDLQHIVVRTAKPWNLKAGDWLTNGVGRNVSHSFGYGLMDAGAMVKLAANWTTVPEQRRCIFEYPAKYKTVPHGNRLQLQLYSDGCATKPHEKVVYLEHVQAIINLSAPKRGDIQIYLISPSGTRSTLLAKRARDNSRSGFRDWAFMTTHNWGEIAVGLWTLEIDNDGWDDATLITWELVLWGTVVEVGPNGGTHQSQLTERSIVNGYGVDDFGLPDGCSSLEPTKKLIASLIIIVLFKSIAFNMF</sequence>
<dbReference type="CDD" id="cd04059">
    <property type="entry name" value="Peptidases_S8_Protein_convertases_Kexins_Furin-like"/>
    <property type="match status" value="1"/>
</dbReference>
<dbReference type="GO" id="GO:0004252">
    <property type="term" value="F:serine-type endopeptidase activity"/>
    <property type="evidence" value="ECO:0007669"/>
    <property type="project" value="UniProtKB-UniRule"/>
</dbReference>
<evidence type="ECO:0000256" key="3">
    <source>
        <dbReference type="ARBA" id="ARBA00005325"/>
    </source>
</evidence>
<evidence type="ECO:0000256" key="8">
    <source>
        <dbReference type="ARBA" id="ARBA00022825"/>
    </source>
</evidence>
<evidence type="ECO:0000313" key="18">
    <source>
        <dbReference type="Proteomes" id="UP000046393"/>
    </source>
</evidence>
<comment type="cofactor">
    <cofactor evidence="1">
        <name>Ca(2+)</name>
        <dbReference type="ChEBI" id="CHEBI:29108"/>
    </cofactor>
</comment>
<accession>A0A0N5AIG8</accession>
<evidence type="ECO:0000256" key="10">
    <source>
        <dbReference type="ARBA" id="ARBA00023136"/>
    </source>
</evidence>
<feature type="active site" description="Charge relay system" evidence="14 15">
    <location>
        <position position="455"/>
    </location>
</feature>
<keyword evidence="18" id="KW-1185">Reference proteome</keyword>
<evidence type="ECO:0000256" key="11">
    <source>
        <dbReference type="ARBA" id="ARBA00023145"/>
    </source>
</evidence>
<evidence type="ECO:0000256" key="16">
    <source>
        <dbReference type="SAM" id="MobiDB-lite"/>
    </source>
</evidence>
<evidence type="ECO:0000256" key="15">
    <source>
        <dbReference type="PROSITE-ProRule" id="PRU01240"/>
    </source>
</evidence>
<evidence type="ECO:0000256" key="7">
    <source>
        <dbReference type="ARBA" id="ARBA00022801"/>
    </source>
</evidence>
<comment type="subcellular location">
    <subcellularLocation>
        <location evidence="2">Membrane</location>
    </subcellularLocation>
</comment>
<dbReference type="Gene3D" id="3.30.70.850">
    <property type="entry name" value="Peptidase S8, pro-domain"/>
    <property type="match status" value="1"/>
</dbReference>
<comment type="similarity">
    <text evidence="3">Belongs to the peptidase S8 family. Furin subfamily.</text>
</comment>